<reference evidence="6 7" key="1">
    <citation type="submission" date="2018-06" db="EMBL/GenBank/DDBJ databases">
        <authorList>
            <consortium name="Pathogen Informatics"/>
            <person name="Doyle S."/>
        </authorList>
    </citation>
    <scope>NUCLEOTIDE SEQUENCE [LARGE SCALE GENOMIC DNA]</scope>
    <source>
        <strain evidence="4 6">NCTC5051</strain>
        <strain evidence="5 7">NCTC5053</strain>
    </source>
</reference>
<dbReference type="Proteomes" id="UP000254387">
    <property type="component" value="Unassembled WGS sequence"/>
</dbReference>
<protein>
    <submittedName>
        <fullName evidence="5">Transposase</fullName>
    </submittedName>
</protein>
<dbReference type="InterPro" id="IPR029261">
    <property type="entry name" value="Transposase_Znf"/>
</dbReference>
<dbReference type="InterPro" id="IPR002560">
    <property type="entry name" value="Transposase_DDE"/>
</dbReference>
<feature type="domain" description="Transposase IS204/IS1001/IS1096/IS1165 helix-turn-helix" evidence="2">
    <location>
        <begin position="92"/>
        <end position="141"/>
    </location>
</feature>
<dbReference type="InterPro" id="IPR047951">
    <property type="entry name" value="Transpos_ISL3"/>
</dbReference>
<dbReference type="AlphaFoldDB" id="A0A378AA02"/>
<feature type="domain" description="Transposase IS204/IS1001/IS1096/IS1165 DDE" evidence="1">
    <location>
        <begin position="157"/>
        <end position="394"/>
    </location>
</feature>
<evidence type="ECO:0000259" key="1">
    <source>
        <dbReference type="Pfam" id="PF01610"/>
    </source>
</evidence>
<dbReference type="Pfam" id="PF14690">
    <property type="entry name" value="Zn_ribbon_ISL3"/>
    <property type="match status" value="1"/>
</dbReference>
<dbReference type="NCBIfam" id="NF033550">
    <property type="entry name" value="transpos_ISL3"/>
    <property type="match status" value="1"/>
</dbReference>
<organism evidence="5 7">
    <name type="scientific">Klebsiella pneumoniae</name>
    <dbReference type="NCBI Taxonomy" id="573"/>
    <lineage>
        <taxon>Bacteria</taxon>
        <taxon>Pseudomonadati</taxon>
        <taxon>Pseudomonadota</taxon>
        <taxon>Gammaproteobacteria</taxon>
        <taxon>Enterobacterales</taxon>
        <taxon>Enterobacteriaceae</taxon>
        <taxon>Klebsiella/Raoultella group</taxon>
        <taxon>Klebsiella</taxon>
        <taxon>Klebsiella pneumoniae complex</taxon>
    </lineage>
</organism>
<feature type="domain" description="Transposase IS204/IS1001/IS1096/IS1165 zinc-finger" evidence="3">
    <location>
        <begin position="44"/>
        <end position="86"/>
    </location>
</feature>
<dbReference type="Pfam" id="PF13542">
    <property type="entry name" value="HTH_Tnp_ISL3"/>
    <property type="match status" value="1"/>
</dbReference>
<evidence type="ECO:0000313" key="6">
    <source>
        <dbReference type="Proteomes" id="UP000254141"/>
    </source>
</evidence>
<dbReference type="EMBL" id="UGMN01000004">
    <property type="protein sequence ID" value="STV04030.1"/>
    <property type="molecule type" value="Genomic_DNA"/>
</dbReference>
<dbReference type="InterPro" id="IPR032877">
    <property type="entry name" value="Transposase_HTH"/>
</dbReference>
<evidence type="ECO:0000259" key="2">
    <source>
        <dbReference type="Pfam" id="PF13542"/>
    </source>
</evidence>
<evidence type="ECO:0000313" key="5">
    <source>
        <dbReference type="EMBL" id="STV04030.1"/>
    </source>
</evidence>
<dbReference type="PANTHER" id="PTHR33498">
    <property type="entry name" value="TRANSPOSASE FOR INSERTION SEQUENCE ELEMENT IS1557"/>
    <property type="match status" value="1"/>
</dbReference>
<dbReference type="PANTHER" id="PTHR33498:SF1">
    <property type="entry name" value="TRANSPOSASE FOR INSERTION SEQUENCE ELEMENT IS1557"/>
    <property type="match status" value="1"/>
</dbReference>
<dbReference type="Pfam" id="PF01610">
    <property type="entry name" value="DDE_Tnp_ISL3"/>
    <property type="match status" value="1"/>
</dbReference>
<evidence type="ECO:0000313" key="4">
    <source>
        <dbReference type="EMBL" id="STU50468.1"/>
    </source>
</evidence>
<evidence type="ECO:0000259" key="3">
    <source>
        <dbReference type="Pfam" id="PF14690"/>
    </source>
</evidence>
<proteinExistence type="predicted"/>
<dbReference type="Proteomes" id="UP000254141">
    <property type="component" value="Unassembled WGS sequence"/>
</dbReference>
<sequence>MDEKSLYAHILNLTASWQVKALSLDEKVGSVTVTVGIAENVLLSCPTCGKTCPVHDHRHRKWRHLDTCQFTTVVEADVPRIMCPDHGCQTLPVPWAGPGSRYTLLFESFVISWLKISTTDAVRKQLRLSWNAVDNIMQRAVRRGLARRKAPQSARHLCVDEVAFKKGHQYVTVISDTQGQALELRDDRGVESLAGYLRNLGDRQVESIKTLSMDMNPAYISAARVHLPNAVEKIAFDHFHVAKMLCAVVDKTRQSEMKTIPLQARKSAHRSRYLWLYGRNKRHGRIAERLEAAQMVLPDTSRCWAMKELARELWSRRYDEQSRRLWLEWIAMAKDVGVPLLSSAARTLRKRLYGILNAMKYRVSNGNAESLNSKIRLLRIKSRGYRNKERFKVAVMFHYGRLNMDFWVMTPTY</sequence>
<evidence type="ECO:0000313" key="7">
    <source>
        <dbReference type="Proteomes" id="UP000254387"/>
    </source>
</evidence>
<dbReference type="EMBL" id="UGLU01000001">
    <property type="protein sequence ID" value="STU50468.1"/>
    <property type="molecule type" value="Genomic_DNA"/>
</dbReference>
<name>A0A378AA02_KLEPN</name>
<accession>A0A378AA02</accession>
<gene>
    <name evidence="4" type="ORF">NCTC5051_02044</name>
    <name evidence="5" type="ORF">NCTC5053_01661</name>
</gene>